<dbReference type="AlphaFoldDB" id="A0A1N7STP2"/>
<evidence type="ECO:0000313" key="13">
    <source>
        <dbReference type="Proteomes" id="UP000195569"/>
    </source>
</evidence>
<dbReference type="SUPFAM" id="SSF53187">
    <property type="entry name" value="Zn-dependent exopeptidases"/>
    <property type="match status" value="1"/>
</dbReference>
<evidence type="ECO:0000256" key="2">
    <source>
        <dbReference type="ARBA" id="ARBA00004418"/>
    </source>
</evidence>
<evidence type="ECO:0000256" key="5">
    <source>
        <dbReference type="ARBA" id="ARBA00022729"/>
    </source>
</evidence>
<comment type="subcellular location">
    <subcellularLocation>
        <location evidence="2">Periplasm</location>
    </subcellularLocation>
</comment>
<dbReference type="EMBL" id="CYGY02000095">
    <property type="protein sequence ID" value="SIT50843.1"/>
    <property type="molecule type" value="Genomic_DNA"/>
</dbReference>
<reference evidence="12" key="1">
    <citation type="submission" date="2016-12" db="EMBL/GenBank/DDBJ databases">
        <authorList>
            <person name="Moulin L."/>
        </authorList>
    </citation>
    <scope>NUCLEOTIDE SEQUENCE [LARGE SCALE GENOMIC DNA]</scope>
    <source>
        <strain evidence="12">STM 7183</strain>
    </source>
</reference>
<keyword evidence="13" id="KW-1185">Reference proteome</keyword>
<accession>A0A1N7STP2</accession>
<proteinExistence type="inferred from homology"/>
<comment type="similarity">
    <text evidence="3">Belongs to the N-acetylmuramoyl-L-alanine amidase 3 family.</text>
</comment>
<dbReference type="EC" id="3.5.1.28" evidence="4"/>
<dbReference type="GO" id="GO:0009253">
    <property type="term" value="P:peptidoglycan catabolic process"/>
    <property type="evidence" value="ECO:0007669"/>
    <property type="project" value="InterPro"/>
</dbReference>
<keyword evidence="6" id="KW-0574">Periplasm</keyword>
<evidence type="ECO:0000256" key="8">
    <source>
        <dbReference type="ARBA" id="ARBA00023316"/>
    </source>
</evidence>
<name>A0A1N7STP2_9BURK</name>
<keyword evidence="8" id="KW-0961">Cell wall biogenesis/degradation</keyword>
<feature type="region of interest" description="Disordered" evidence="10">
    <location>
        <begin position="175"/>
        <end position="277"/>
    </location>
</feature>
<dbReference type="Gene3D" id="2.60.40.3500">
    <property type="match status" value="1"/>
</dbReference>
<dbReference type="InterPro" id="IPR021731">
    <property type="entry name" value="AMIN_dom"/>
</dbReference>
<protein>
    <recommendedName>
        <fullName evidence="9">N-acetylmuramoyl-L-alanine amidase AmiC</fullName>
        <ecNumber evidence="4">3.5.1.28</ecNumber>
    </recommendedName>
</protein>
<feature type="compositionally biased region" description="Acidic residues" evidence="10">
    <location>
        <begin position="258"/>
        <end position="268"/>
    </location>
</feature>
<sequence>MSRKMLIKPFRSIESAATATHNWRRRQILRAGASTLVLGLAAPRFAWASSVLGVRVWPARDYTRVTIESDQPLQNTQQMLQGPDRLVVDLNGLDLDQALKDLVSKIAPNDPQIQSVRVGQYQPHVVRMVFDLKGSVKPQVFTLPPVGTYKYRLVFDLYPAVAPDPLMDLLAQTERKQQQLDKLNEESSPPAATLSGPTTPPADNSDAFFEKYAQNNAPSPSAPAPAPRPPAHAAPAPHTPSKPTPAPAPPVIARNNDNDTDNEGDNGDDTYKFTTPKKGSTTVRLLTVAIDPGHGGEDPGAIGGSGTYEKHVALDIAKKLRAKIDAQPNMRAMMTRDADFFVPLNVRVQKARRVGADLFVSIHADAFTTPEASGSSVFALSEHGASSAAARWMANKENSSDQIGGINIKSADASVNRALFDMSTTAQIRDSMRYGTFVLKEIGGINKLHKGSVEQAGFAVLKAPDIPSILVETAFISNPDEERRLNDDAYREKMANAILSGIKRYFAANPPLAKSRMT</sequence>
<dbReference type="CDD" id="cd02696">
    <property type="entry name" value="MurNAc-LAA"/>
    <property type="match status" value="1"/>
</dbReference>
<dbReference type="OrthoDB" id="9806267at2"/>
<evidence type="ECO:0000256" key="10">
    <source>
        <dbReference type="SAM" id="MobiDB-lite"/>
    </source>
</evidence>
<dbReference type="PANTHER" id="PTHR30404:SF0">
    <property type="entry name" value="N-ACETYLMURAMOYL-L-ALANINE AMIDASE AMIC"/>
    <property type="match status" value="1"/>
</dbReference>
<dbReference type="FunFam" id="3.40.630.40:FF:000001">
    <property type="entry name" value="N-acetylmuramoyl-L-alanine amidase"/>
    <property type="match status" value="1"/>
</dbReference>
<feature type="compositionally biased region" description="Basic and acidic residues" evidence="10">
    <location>
        <begin position="175"/>
        <end position="185"/>
    </location>
</feature>
<evidence type="ECO:0000256" key="9">
    <source>
        <dbReference type="ARBA" id="ARBA00074581"/>
    </source>
</evidence>
<evidence type="ECO:0000256" key="3">
    <source>
        <dbReference type="ARBA" id="ARBA00010860"/>
    </source>
</evidence>
<evidence type="ECO:0000259" key="11">
    <source>
        <dbReference type="SMART" id="SM00646"/>
    </source>
</evidence>
<comment type="catalytic activity">
    <reaction evidence="1">
        <text>Hydrolyzes the link between N-acetylmuramoyl residues and L-amino acid residues in certain cell-wall glycopeptides.</text>
        <dbReference type="EC" id="3.5.1.28"/>
    </reaction>
</comment>
<evidence type="ECO:0000256" key="6">
    <source>
        <dbReference type="ARBA" id="ARBA00022764"/>
    </source>
</evidence>
<dbReference type="Proteomes" id="UP000195569">
    <property type="component" value="Unassembled WGS sequence"/>
</dbReference>
<dbReference type="GO" id="GO:0030288">
    <property type="term" value="C:outer membrane-bounded periplasmic space"/>
    <property type="evidence" value="ECO:0007669"/>
    <property type="project" value="TreeGrafter"/>
</dbReference>
<dbReference type="InterPro" id="IPR002508">
    <property type="entry name" value="MurNAc-LAA_cat"/>
</dbReference>
<feature type="domain" description="MurNAc-LAA" evidence="11">
    <location>
        <begin position="348"/>
        <end position="503"/>
    </location>
</feature>
<comment type="caution">
    <text evidence="12">The sequence shown here is derived from an EMBL/GenBank/DDBJ whole genome shotgun (WGS) entry which is preliminary data.</text>
</comment>
<dbReference type="Gene3D" id="3.40.630.40">
    <property type="entry name" value="Zn-dependent exopeptidases"/>
    <property type="match status" value="1"/>
</dbReference>
<feature type="compositionally biased region" description="Pro residues" evidence="10">
    <location>
        <begin position="220"/>
        <end position="250"/>
    </location>
</feature>
<keyword evidence="7 12" id="KW-0378">Hydrolase</keyword>
<dbReference type="SMART" id="SM00646">
    <property type="entry name" value="Ami_3"/>
    <property type="match status" value="1"/>
</dbReference>
<dbReference type="RefSeq" id="WP_087739450.1">
    <property type="nucleotide sequence ID" value="NZ_CYGY02000095.1"/>
</dbReference>
<organism evidence="12 13">
    <name type="scientific">Paraburkholderia piptadeniae</name>
    <dbReference type="NCBI Taxonomy" id="1701573"/>
    <lineage>
        <taxon>Bacteria</taxon>
        <taxon>Pseudomonadati</taxon>
        <taxon>Pseudomonadota</taxon>
        <taxon>Betaproteobacteria</taxon>
        <taxon>Burkholderiales</taxon>
        <taxon>Burkholderiaceae</taxon>
        <taxon>Paraburkholderia</taxon>
    </lineage>
</organism>
<evidence type="ECO:0000313" key="12">
    <source>
        <dbReference type="EMBL" id="SIT50843.1"/>
    </source>
</evidence>
<keyword evidence="5" id="KW-0732">Signal</keyword>
<dbReference type="PANTHER" id="PTHR30404">
    <property type="entry name" value="N-ACETYLMURAMOYL-L-ALANINE AMIDASE"/>
    <property type="match status" value="1"/>
</dbReference>
<evidence type="ECO:0000256" key="1">
    <source>
        <dbReference type="ARBA" id="ARBA00001561"/>
    </source>
</evidence>
<dbReference type="GO" id="GO:0071555">
    <property type="term" value="P:cell wall organization"/>
    <property type="evidence" value="ECO:0007669"/>
    <property type="project" value="UniProtKB-KW"/>
</dbReference>
<evidence type="ECO:0000256" key="7">
    <source>
        <dbReference type="ARBA" id="ARBA00022801"/>
    </source>
</evidence>
<dbReference type="Pfam" id="PF11741">
    <property type="entry name" value="AMIN"/>
    <property type="match status" value="1"/>
</dbReference>
<dbReference type="Pfam" id="PF01520">
    <property type="entry name" value="Amidase_3"/>
    <property type="match status" value="1"/>
</dbReference>
<dbReference type="InterPro" id="IPR050695">
    <property type="entry name" value="N-acetylmuramoyl_amidase_3"/>
</dbReference>
<dbReference type="GO" id="GO:0008745">
    <property type="term" value="F:N-acetylmuramoyl-L-alanine amidase activity"/>
    <property type="evidence" value="ECO:0007669"/>
    <property type="project" value="UniProtKB-EC"/>
</dbReference>
<evidence type="ECO:0000256" key="4">
    <source>
        <dbReference type="ARBA" id="ARBA00011901"/>
    </source>
</evidence>
<gene>
    <name evidence="12" type="primary">amiC</name>
    <name evidence="12" type="ORF">BN2476_950038</name>
</gene>